<evidence type="ECO:0000256" key="6">
    <source>
        <dbReference type="RuleBase" id="RU362079"/>
    </source>
</evidence>
<dbReference type="InterPro" id="IPR043133">
    <property type="entry name" value="GTP-CH-I_C/QueF"/>
</dbReference>
<feature type="domain" description="Dihydroneopterin aldolase/epimerase" evidence="7">
    <location>
        <begin position="9"/>
        <end position="120"/>
    </location>
</feature>
<accession>A0ABW6A6H3</accession>
<evidence type="ECO:0000259" key="7">
    <source>
        <dbReference type="SMART" id="SM00905"/>
    </source>
</evidence>
<comment type="function">
    <text evidence="6">Catalyzes the conversion of 7,8-dihydroneopterin to 6-hydroxymethyl-7,8-dihydropterin.</text>
</comment>
<comment type="catalytic activity">
    <reaction evidence="1 6">
        <text>7,8-dihydroneopterin = 6-hydroxymethyl-7,8-dihydropterin + glycolaldehyde</text>
        <dbReference type="Rhea" id="RHEA:10540"/>
        <dbReference type="ChEBI" id="CHEBI:17001"/>
        <dbReference type="ChEBI" id="CHEBI:17071"/>
        <dbReference type="ChEBI" id="CHEBI:44841"/>
        <dbReference type="EC" id="4.1.2.25"/>
    </reaction>
</comment>
<evidence type="ECO:0000313" key="9">
    <source>
        <dbReference type="Proteomes" id="UP001597511"/>
    </source>
</evidence>
<sequence>MATQPVFTISLQNVHFRAYHGLYPQERVEGNDFIINLAAQYSTANPQIVSLDDTIDYGALYGIVQEVMARPVDLLETVVQQIAQLILTQYPQVLEVRVSLEKTKPPIADFNGSAVVEINLVR</sequence>
<dbReference type="PANTHER" id="PTHR42844:SF1">
    <property type="entry name" value="DIHYDRONEOPTERIN ALDOLASE 1-RELATED"/>
    <property type="match status" value="1"/>
</dbReference>
<dbReference type="GO" id="GO:0004150">
    <property type="term" value="F:dihydroneopterin aldolase activity"/>
    <property type="evidence" value="ECO:0007669"/>
    <property type="project" value="UniProtKB-EC"/>
</dbReference>
<organism evidence="8 9">
    <name type="scientific">Terrimonas rubra</name>
    <dbReference type="NCBI Taxonomy" id="1035890"/>
    <lineage>
        <taxon>Bacteria</taxon>
        <taxon>Pseudomonadati</taxon>
        <taxon>Bacteroidota</taxon>
        <taxon>Chitinophagia</taxon>
        <taxon>Chitinophagales</taxon>
        <taxon>Chitinophagaceae</taxon>
        <taxon>Terrimonas</taxon>
    </lineage>
</organism>
<dbReference type="EC" id="4.1.2.25" evidence="6"/>
<keyword evidence="4 6" id="KW-0289">Folate biosynthesis</keyword>
<dbReference type="PANTHER" id="PTHR42844">
    <property type="entry name" value="DIHYDRONEOPTERIN ALDOLASE 1-RELATED"/>
    <property type="match status" value="1"/>
</dbReference>
<keyword evidence="5 6" id="KW-0456">Lyase</keyword>
<gene>
    <name evidence="8" type="primary">folB</name>
    <name evidence="8" type="ORF">ACFS6H_14540</name>
</gene>
<proteinExistence type="inferred from homology"/>
<reference evidence="9" key="1">
    <citation type="journal article" date="2019" name="Int. J. Syst. Evol. Microbiol.">
        <title>The Global Catalogue of Microorganisms (GCM) 10K type strain sequencing project: providing services to taxonomists for standard genome sequencing and annotation.</title>
        <authorList>
            <consortium name="The Broad Institute Genomics Platform"/>
            <consortium name="The Broad Institute Genome Sequencing Center for Infectious Disease"/>
            <person name="Wu L."/>
            <person name="Ma J."/>
        </authorList>
    </citation>
    <scope>NUCLEOTIDE SEQUENCE [LARGE SCALE GENOMIC DNA]</scope>
    <source>
        <strain evidence="9">KCTC 23299</strain>
    </source>
</reference>
<dbReference type="NCBIfam" id="TIGR00526">
    <property type="entry name" value="folB_dom"/>
    <property type="match status" value="1"/>
</dbReference>
<comment type="similarity">
    <text evidence="3 6">Belongs to the DHNA family.</text>
</comment>
<comment type="pathway">
    <text evidence="2 6">Cofactor biosynthesis; tetrahydrofolate biosynthesis; 2-amino-4-hydroxy-6-hydroxymethyl-7,8-dihydropteridine diphosphate from 7,8-dihydroneopterin triphosphate: step 3/4.</text>
</comment>
<evidence type="ECO:0000256" key="3">
    <source>
        <dbReference type="ARBA" id="ARBA00005708"/>
    </source>
</evidence>
<evidence type="ECO:0000256" key="1">
    <source>
        <dbReference type="ARBA" id="ARBA00001353"/>
    </source>
</evidence>
<name>A0ABW6A6H3_9BACT</name>
<evidence type="ECO:0000313" key="8">
    <source>
        <dbReference type="EMBL" id="MFD2920939.1"/>
    </source>
</evidence>
<dbReference type="Pfam" id="PF02152">
    <property type="entry name" value="FolB"/>
    <property type="match status" value="1"/>
</dbReference>
<protein>
    <recommendedName>
        <fullName evidence="6">7,8-dihydroneopterin aldolase</fullName>
        <ecNumber evidence="6">4.1.2.25</ecNumber>
    </recommendedName>
</protein>
<dbReference type="SMART" id="SM00905">
    <property type="entry name" value="FolB"/>
    <property type="match status" value="1"/>
</dbReference>
<dbReference type="NCBIfam" id="TIGR00525">
    <property type="entry name" value="folB"/>
    <property type="match status" value="1"/>
</dbReference>
<dbReference type="RefSeq" id="WP_386100271.1">
    <property type="nucleotide sequence ID" value="NZ_JBHUOZ010000003.1"/>
</dbReference>
<evidence type="ECO:0000256" key="5">
    <source>
        <dbReference type="ARBA" id="ARBA00023239"/>
    </source>
</evidence>
<comment type="caution">
    <text evidence="8">The sequence shown here is derived from an EMBL/GenBank/DDBJ whole genome shotgun (WGS) entry which is preliminary data.</text>
</comment>
<dbReference type="InterPro" id="IPR006157">
    <property type="entry name" value="FolB_dom"/>
</dbReference>
<dbReference type="InterPro" id="IPR006156">
    <property type="entry name" value="Dihydroneopterin_aldolase"/>
</dbReference>
<dbReference type="SUPFAM" id="SSF55620">
    <property type="entry name" value="Tetrahydrobiopterin biosynthesis enzymes-like"/>
    <property type="match status" value="1"/>
</dbReference>
<keyword evidence="9" id="KW-1185">Reference proteome</keyword>
<evidence type="ECO:0000256" key="2">
    <source>
        <dbReference type="ARBA" id="ARBA00005013"/>
    </source>
</evidence>
<dbReference type="Gene3D" id="3.30.1130.10">
    <property type="match status" value="1"/>
</dbReference>
<dbReference type="Proteomes" id="UP001597511">
    <property type="component" value="Unassembled WGS sequence"/>
</dbReference>
<dbReference type="EMBL" id="JBHUOZ010000003">
    <property type="protein sequence ID" value="MFD2920939.1"/>
    <property type="molecule type" value="Genomic_DNA"/>
</dbReference>
<evidence type="ECO:0000256" key="4">
    <source>
        <dbReference type="ARBA" id="ARBA00022909"/>
    </source>
</evidence>